<dbReference type="Pfam" id="PF00931">
    <property type="entry name" value="NB-ARC"/>
    <property type="match status" value="1"/>
</dbReference>
<dbReference type="AlphaFoldDB" id="A0A0C2XIU4"/>
<keyword evidence="6" id="KW-1185">Reference proteome</keyword>
<protein>
    <recommendedName>
        <fullName evidence="4">PNPLA domain-containing protein</fullName>
    </recommendedName>
</protein>
<sequence length="1087" mass="121757">MSGIKEETDGLCILSFDSGGPGTYSQLLILKEYMSRLASDLTVAEDDVYPADYFDLMGGVGFGGLVAFMLGYLRMNVNQAIDEVLTLTDLLSFNKSNGDIDREINSNSLKESLENMLQARRIALETKMKDTDSLHQKPKVVLYAASTANITHPHAFRTYPARGSNLDPTMVEALCATTAIQSHFLPIKVGPPRLQKSFIGGALGANNPTRLLLEEASSIYGKHRRVAQILSLGCGLPQVLSIHHSDKPDPDRMLKEMTADCEAVANELSTRLLNIDAYIRLNVNRGMEMVRMEGWNDLGAVETHTASYLTIAFVSESIDTSLRYLQNRAGTITLSQINHSSSIKVVAKKAPSVSPYLVLRKKPWETMVNYLVSSTGSRQKIFPITGMGGCGKTQLVSYFLQEYPNLYAQTVYVDASSSSSIKADFQTWARTLGGGHERDAWEDAIRTLSDVTQGEQWALVLDNVDDPTLDLIPFLPKHVHLTILITSRNRNLGNLSTTYHLELGEMDVEEAMTALLQAARRQLPLSEQEIYSAQNLLKELGCLAVALVQAGTYCYQFSSTTQGVFRPYTFSQYLSLFNSRRAELMKKDGPTSLDNYQRGVYATLDLSYKALPQESRDFLHFISFFHHTDIPLAAFAKAASNGFEDPFAYLARPQDHQAIKSELRDLLCTDAEWNELRVQGLVHTLRSFSLVTASSIDDLLFLQLHPLIQTWSRDMDSVTSQRYQAMTIQVLTACGSEKNFRLNRHLLPHILDIISRIDLHDLHVNDLVAYGAVHKQQGQYHKAGKLFRKSLAIAKNSAQPSSINILRITLWLANNCWKEGRWRDAEKLQVEVLGEWRQVLGMENEDTIQAAESLAFTYHGQGRWAEAENLRMEVLEQRRRILGTEHPNTIPAAANLATTYNIQGRWAEAEKLRIEVLEQWRRILGTEHPDTILAAGNLASTYLSQGRWIEAGKLFAEVLDQCKRILGLEHPDTIFAAGNLAATFHAQGQWTQAEKLFVEVLEQRRRVLGIEHPDTIFAAANLAATYGAQGRWDDDATLLAPTVRLSLDILGREHPRTREYVHSLASVYEKLGKYKEAEETIGFLLSD</sequence>
<gene>
    <name evidence="5" type="ORF">M408DRAFT_329034</name>
</gene>
<feature type="repeat" description="TPR" evidence="2">
    <location>
        <begin position="764"/>
        <end position="797"/>
    </location>
</feature>
<dbReference type="SMART" id="SM00028">
    <property type="entry name" value="TPR"/>
    <property type="match status" value="5"/>
</dbReference>
<evidence type="ECO:0000313" key="5">
    <source>
        <dbReference type="EMBL" id="KIM28992.1"/>
    </source>
</evidence>
<dbReference type="SUPFAM" id="SSF48452">
    <property type="entry name" value="TPR-like"/>
    <property type="match status" value="2"/>
</dbReference>
<dbReference type="Proteomes" id="UP000054097">
    <property type="component" value="Unassembled WGS sequence"/>
</dbReference>
<dbReference type="Gene3D" id="3.40.50.300">
    <property type="entry name" value="P-loop containing nucleotide triphosphate hydrolases"/>
    <property type="match status" value="1"/>
</dbReference>
<dbReference type="InterPro" id="IPR002641">
    <property type="entry name" value="PNPLA_dom"/>
</dbReference>
<dbReference type="InterPro" id="IPR053137">
    <property type="entry name" value="NLR-like"/>
</dbReference>
<reference evidence="5 6" key="1">
    <citation type="submission" date="2014-04" db="EMBL/GenBank/DDBJ databases">
        <authorList>
            <consortium name="DOE Joint Genome Institute"/>
            <person name="Kuo A."/>
            <person name="Zuccaro A."/>
            <person name="Kohler A."/>
            <person name="Nagy L.G."/>
            <person name="Floudas D."/>
            <person name="Copeland A."/>
            <person name="Barry K.W."/>
            <person name="Cichocki N."/>
            <person name="Veneault-Fourrey C."/>
            <person name="LaButti K."/>
            <person name="Lindquist E.A."/>
            <person name="Lipzen A."/>
            <person name="Lundell T."/>
            <person name="Morin E."/>
            <person name="Murat C."/>
            <person name="Sun H."/>
            <person name="Tunlid A."/>
            <person name="Henrissat B."/>
            <person name="Grigoriev I.V."/>
            <person name="Hibbett D.S."/>
            <person name="Martin F."/>
            <person name="Nordberg H.P."/>
            <person name="Cantor M.N."/>
            <person name="Hua S.X."/>
        </authorList>
    </citation>
    <scope>NUCLEOTIDE SEQUENCE [LARGE SCALE GENOMIC DNA]</scope>
    <source>
        <strain evidence="5 6">MAFF 305830</strain>
    </source>
</reference>
<evidence type="ECO:0000313" key="6">
    <source>
        <dbReference type="Proteomes" id="UP000054097"/>
    </source>
</evidence>
<dbReference type="SUPFAM" id="SSF52151">
    <property type="entry name" value="FabD/lysophospholipase-like"/>
    <property type="match status" value="1"/>
</dbReference>
<evidence type="ECO:0000256" key="2">
    <source>
        <dbReference type="PROSITE-ProRule" id="PRU00339"/>
    </source>
</evidence>
<dbReference type="PROSITE" id="PS51635">
    <property type="entry name" value="PNPLA"/>
    <property type="match status" value="1"/>
</dbReference>
<reference evidence="6" key="2">
    <citation type="submission" date="2015-01" db="EMBL/GenBank/DDBJ databases">
        <title>Evolutionary Origins and Diversification of the Mycorrhizal Mutualists.</title>
        <authorList>
            <consortium name="DOE Joint Genome Institute"/>
            <consortium name="Mycorrhizal Genomics Consortium"/>
            <person name="Kohler A."/>
            <person name="Kuo A."/>
            <person name="Nagy L.G."/>
            <person name="Floudas D."/>
            <person name="Copeland A."/>
            <person name="Barry K.W."/>
            <person name="Cichocki N."/>
            <person name="Veneault-Fourrey C."/>
            <person name="LaButti K."/>
            <person name="Lindquist E.A."/>
            <person name="Lipzen A."/>
            <person name="Lundell T."/>
            <person name="Morin E."/>
            <person name="Murat C."/>
            <person name="Riley R."/>
            <person name="Ohm R."/>
            <person name="Sun H."/>
            <person name="Tunlid A."/>
            <person name="Henrissat B."/>
            <person name="Grigoriev I.V."/>
            <person name="Hibbett D.S."/>
            <person name="Martin F."/>
        </authorList>
    </citation>
    <scope>NUCLEOTIDE SEQUENCE [LARGE SCALE GENOMIC DNA]</scope>
    <source>
        <strain evidence="6">MAFF 305830</strain>
    </source>
</reference>
<keyword evidence="1" id="KW-0443">Lipid metabolism</keyword>
<dbReference type="InterPro" id="IPR002182">
    <property type="entry name" value="NB-ARC"/>
</dbReference>
<dbReference type="InterPro" id="IPR016035">
    <property type="entry name" value="Acyl_Trfase/lysoPLipase"/>
</dbReference>
<evidence type="ECO:0000256" key="1">
    <source>
        <dbReference type="ARBA" id="ARBA00023098"/>
    </source>
</evidence>
<dbReference type="Pfam" id="PF13374">
    <property type="entry name" value="TPR_10"/>
    <property type="match status" value="1"/>
</dbReference>
<dbReference type="OrthoDB" id="1658288at2759"/>
<proteinExistence type="predicted"/>
<dbReference type="Gene3D" id="3.40.1090.10">
    <property type="entry name" value="Cytosolic phospholipase A2 catalytic domain"/>
    <property type="match status" value="1"/>
</dbReference>
<feature type="domain" description="PNPLA" evidence="4">
    <location>
        <begin position="14"/>
        <end position="213"/>
    </location>
</feature>
<evidence type="ECO:0000256" key="3">
    <source>
        <dbReference type="PROSITE-ProRule" id="PRU01161"/>
    </source>
</evidence>
<name>A0A0C2XIU4_SERVB</name>
<accession>A0A0C2XIU4</accession>
<dbReference type="Gene3D" id="1.25.40.10">
    <property type="entry name" value="Tetratricopeptide repeat domain"/>
    <property type="match status" value="2"/>
</dbReference>
<dbReference type="GO" id="GO:0046486">
    <property type="term" value="P:glycerolipid metabolic process"/>
    <property type="evidence" value="ECO:0007669"/>
    <property type="project" value="UniProtKB-ARBA"/>
</dbReference>
<dbReference type="PANTHER" id="PTHR46082">
    <property type="entry name" value="ATP/GTP-BINDING PROTEIN-RELATED"/>
    <property type="match status" value="1"/>
</dbReference>
<dbReference type="InterPro" id="IPR011990">
    <property type="entry name" value="TPR-like_helical_dom_sf"/>
</dbReference>
<keyword evidence="2" id="KW-0802">TPR repeat</keyword>
<dbReference type="InterPro" id="IPR027417">
    <property type="entry name" value="P-loop_NTPase"/>
</dbReference>
<dbReference type="PANTHER" id="PTHR46082:SF6">
    <property type="entry name" value="AAA+ ATPASE DOMAIN-CONTAINING PROTEIN-RELATED"/>
    <property type="match status" value="1"/>
</dbReference>
<dbReference type="SUPFAM" id="SSF52540">
    <property type="entry name" value="P-loop containing nucleoside triphosphate hydrolases"/>
    <property type="match status" value="1"/>
</dbReference>
<dbReference type="STRING" id="933852.A0A0C2XIU4"/>
<organism evidence="5 6">
    <name type="scientific">Serendipita vermifera MAFF 305830</name>
    <dbReference type="NCBI Taxonomy" id="933852"/>
    <lineage>
        <taxon>Eukaryota</taxon>
        <taxon>Fungi</taxon>
        <taxon>Dikarya</taxon>
        <taxon>Basidiomycota</taxon>
        <taxon>Agaricomycotina</taxon>
        <taxon>Agaricomycetes</taxon>
        <taxon>Sebacinales</taxon>
        <taxon>Serendipitaceae</taxon>
        <taxon>Serendipita</taxon>
    </lineage>
</organism>
<dbReference type="Pfam" id="PF13424">
    <property type="entry name" value="TPR_12"/>
    <property type="match status" value="2"/>
</dbReference>
<dbReference type="EMBL" id="KN824290">
    <property type="protein sequence ID" value="KIM28992.1"/>
    <property type="molecule type" value="Genomic_DNA"/>
</dbReference>
<comment type="caution">
    <text evidence="3">Lacks conserved residue(s) required for the propagation of feature annotation.</text>
</comment>
<dbReference type="HOGENOM" id="CLU_000288_125_6_1"/>
<dbReference type="GO" id="GO:0043531">
    <property type="term" value="F:ADP binding"/>
    <property type="evidence" value="ECO:0007669"/>
    <property type="project" value="InterPro"/>
</dbReference>
<evidence type="ECO:0000259" key="4">
    <source>
        <dbReference type="PROSITE" id="PS51635"/>
    </source>
</evidence>
<dbReference type="PROSITE" id="PS50005">
    <property type="entry name" value="TPR"/>
    <property type="match status" value="1"/>
</dbReference>
<dbReference type="Pfam" id="PF01734">
    <property type="entry name" value="Patatin"/>
    <property type="match status" value="1"/>
</dbReference>
<dbReference type="InterPro" id="IPR019734">
    <property type="entry name" value="TPR_rpt"/>
</dbReference>